<organism evidence="1">
    <name type="scientific">Kitasatospora camelliae</name>
    <dbReference type="NCBI Taxonomy" id="3156397"/>
    <lineage>
        <taxon>Bacteria</taxon>
        <taxon>Bacillati</taxon>
        <taxon>Actinomycetota</taxon>
        <taxon>Actinomycetes</taxon>
        <taxon>Kitasatosporales</taxon>
        <taxon>Streptomycetaceae</taxon>
        <taxon>Kitasatospora</taxon>
    </lineage>
</organism>
<dbReference type="KEGG" id="kcm:ABWK59_04555"/>
<dbReference type="RefSeq" id="WP_354638001.1">
    <property type="nucleotide sequence ID" value="NZ_CP159872.1"/>
</dbReference>
<reference evidence="1" key="1">
    <citation type="submission" date="2024-06" db="EMBL/GenBank/DDBJ databases">
        <title>The genome sequences of Kitasatospora sp. strain HUAS MG31.</title>
        <authorList>
            <person name="Mo P."/>
        </authorList>
    </citation>
    <scope>NUCLEOTIDE SEQUENCE</scope>
    <source>
        <strain evidence="1">HUAS MG31</strain>
    </source>
</reference>
<protein>
    <submittedName>
        <fullName evidence="1">Uncharacterized protein</fullName>
    </submittedName>
</protein>
<evidence type="ECO:0000313" key="1">
    <source>
        <dbReference type="EMBL" id="XCM78255.1"/>
    </source>
</evidence>
<gene>
    <name evidence="1" type="ORF">ABWK59_04555</name>
</gene>
<sequence length="77" mass="7751">MAIVRICARPLLASMFIAGGTDALRRPAPLAPAAEPVVDALADIPGVPRRTVNAVRLNGGVQAATGLLLAASGNGHE</sequence>
<dbReference type="AlphaFoldDB" id="A0AAU8JSH6"/>
<accession>A0AAU8JSH6</accession>
<name>A0AAU8JSH6_9ACTN</name>
<proteinExistence type="predicted"/>
<dbReference type="EMBL" id="CP159872">
    <property type="protein sequence ID" value="XCM78255.1"/>
    <property type="molecule type" value="Genomic_DNA"/>
</dbReference>